<evidence type="ECO:0000313" key="4">
    <source>
        <dbReference type="Proteomes" id="UP000008914"/>
    </source>
</evidence>
<evidence type="ECO:0000256" key="2">
    <source>
        <dbReference type="SAM" id="MobiDB-lite"/>
    </source>
</evidence>
<keyword evidence="1" id="KW-0378">Hydrolase</keyword>
<sequence length="243" mass="25901">MTPTPRSVTALVAAALVLVVAAWVFLAQPFQPEPAQGGTGARVAGTTGAADVAPADRAPPSSRAGSPSSTPSRASTCRAGEPARLVIPALGVDAPFERIGLDQTAEPDTEGRRPLGNPKDRTRAGWYADGPRPGTGTGTVLTNGHTYRDNSAIFKEDFAERIAVGQLIHVRQRNGSTCSYSVSRVWREVDAARDYPRIVVSEHLYDFEGPERLFLTTCGGSWNSVTQNYDDISLLVATPVRRG</sequence>
<organism evidence="3 4">
    <name type="scientific">Intrasporangium calvum (strain ATCC 23552 / DSM 43043 / JCM 3097 / NBRC 12989 / NCIMB 10167 / NRRL B-3866 / 7 KIP)</name>
    <dbReference type="NCBI Taxonomy" id="710696"/>
    <lineage>
        <taxon>Bacteria</taxon>
        <taxon>Bacillati</taxon>
        <taxon>Actinomycetota</taxon>
        <taxon>Actinomycetes</taxon>
        <taxon>Micrococcales</taxon>
        <taxon>Intrasporangiaceae</taxon>
        <taxon>Intrasporangium</taxon>
    </lineage>
</organism>
<evidence type="ECO:0000256" key="1">
    <source>
        <dbReference type="ARBA" id="ARBA00022801"/>
    </source>
</evidence>
<evidence type="ECO:0000313" key="3">
    <source>
        <dbReference type="EMBL" id="ADU46678.1"/>
    </source>
</evidence>
<keyword evidence="4" id="KW-1185">Reference proteome</keyword>
<name>E6SFE0_INTC7</name>
<dbReference type="CDD" id="cd05829">
    <property type="entry name" value="Sortase_F"/>
    <property type="match status" value="1"/>
</dbReference>
<dbReference type="KEGG" id="ica:Intca_0117"/>
<reference evidence="3 4" key="1">
    <citation type="journal article" date="2010" name="Stand. Genomic Sci.">
        <title>Complete genome sequence of Intrasporangium calvum type strain (7 KIP).</title>
        <authorList>
            <person name="Del Rio T.G."/>
            <person name="Chertkov O."/>
            <person name="Yasawong M."/>
            <person name="Lucas S."/>
            <person name="Deshpande S."/>
            <person name="Cheng J.F."/>
            <person name="Detter C."/>
            <person name="Tapia R."/>
            <person name="Han C."/>
            <person name="Goodwin L."/>
            <person name="Pitluck S."/>
            <person name="Liolios K."/>
            <person name="Ivanova N."/>
            <person name="Mavromatis K."/>
            <person name="Pati A."/>
            <person name="Chen A."/>
            <person name="Palaniappan K."/>
            <person name="Land M."/>
            <person name="Hauser L."/>
            <person name="Chang Y.J."/>
            <person name="Jeffries C.D."/>
            <person name="Rohde M."/>
            <person name="Pukall R."/>
            <person name="Sikorski J."/>
            <person name="Goker M."/>
            <person name="Woyke T."/>
            <person name="Bristow J."/>
            <person name="Eisen J.A."/>
            <person name="Markowitz V."/>
            <person name="Hugenholtz P."/>
            <person name="Kyrpides N.C."/>
            <person name="Klenk H.P."/>
            <person name="Lapidus A."/>
        </authorList>
    </citation>
    <scope>NUCLEOTIDE SEQUENCE [LARGE SCALE GENOMIC DNA]</scope>
    <source>
        <strain evidence="4">ATCC 23552 / DSM 43043 / JCM 3097 / NBRC 12989 / 7 KIP</strain>
    </source>
</reference>
<dbReference type="GO" id="GO:0016787">
    <property type="term" value="F:hydrolase activity"/>
    <property type="evidence" value="ECO:0007669"/>
    <property type="project" value="UniProtKB-KW"/>
</dbReference>
<dbReference type="InterPro" id="IPR005754">
    <property type="entry name" value="Sortase"/>
</dbReference>
<dbReference type="RefSeq" id="WP_013491000.1">
    <property type="nucleotide sequence ID" value="NC_014830.1"/>
</dbReference>
<dbReference type="EMBL" id="CP002343">
    <property type="protein sequence ID" value="ADU46678.1"/>
    <property type="molecule type" value="Genomic_DNA"/>
</dbReference>
<dbReference type="STRING" id="710696.Intca_0117"/>
<dbReference type="Pfam" id="PF04203">
    <property type="entry name" value="Sortase"/>
    <property type="match status" value="1"/>
</dbReference>
<protein>
    <submittedName>
        <fullName evidence="3">Peptidase C60 sortase A and B</fullName>
    </submittedName>
</protein>
<proteinExistence type="predicted"/>
<dbReference type="Proteomes" id="UP000008914">
    <property type="component" value="Chromosome"/>
</dbReference>
<accession>E6SFE0</accession>
<dbReference type="InterPro" id="IPR023365">
    <property type="entry name" value="Sortase_dom-sf"/>
</dbReference>
<dbReference type="eggNOG" id="COG3764">
    <property type="taxonomic scope" value="Bacteria"/>
</dbReference>
<feature type="compositionally biased region" description="Low complexity" evidence="2">
    <location>
        <begin position="41"/>
        <end position="76"/>
    </location>
</feature>
<feature type="region of interest" description="Disordered" evidence="2">
    <location>
        <begin position="33"/>
        <end position="80"/>
    </location>
</feature>
<dbReference type="OrthoDB" id="525039at2"/>
<feature type="compositionally biased region" description="Basic and acidic residues" evidence="2">
    <location>
        <begin position="109"/>
        <end position="123"/>
    </location>
</feature>
<feature type="region of interest" description="Disordered" evidence="2">
    <location>
        <begin position="98"/>
        <end position="138"/>
    </location>
</feature>
<dbReference type="InterPro" id="IPR042001">
    <property type="entry name" value="Sortase_F"/>
</dbReference>
<dbReference type="AlphaFoldDB" id="E6SFE0"/>
<dbReference type="Gene3D" id="2.40.260.10">
    <property type="entry name" value="Sortase"/>
    <property type="match status" value="1"/>
</dbReference>
<gene>
    <name evidence="3" type="ordered locus">Intca_0117</name>
</gene>
<dbReference type="HOGENOM" id="CLU_062592_3_1_11"/>